<feature type="region of interest" description="Disordered" evidence="1">
    <location>
        <begin position="148"/>
        <end position="175"/>
    </location>
</feature>
<feature type="compositionally biased region" description="Basic and acidic residues" evidence="1">
    <location>
        <begin position="11"/>
        <end position="26"/>
    </location>
</feature>
<dbReference type="Proteomes" id="UP000051952">
    <property type="component" value="Unassembled WGS sequence"/>
</dbReference>
<evidence type="ECO:0000313" key="2">
    <source>
        <dbReference type="EMBL" id="CUG94343.1"/>
    </source>
</evidence>
<evidence type="ECO:0000313" key="3">
    <source>
        <dbReference type="Proteomes" id="UP000051952"/>
    </source>
</evidence>
<keyword evidence="3" id="KW-1185">Reference proteome</keyword>
<feature type="compositionally biased region" description="Polar residues" evidence="1">
    <location>
        <begin position="28"/>
        <end position="39"/>
    </location>
</feature>
<reference evidence="3" key="1">
    <citation type="submission" date="2015-09" db="EMBL/GenBank/DDBJ databases">
        <authorList>
            <consortium name="Pathogen Informatics"/>
        </authorList>
    </citation>
    <scope>NUCLEOTIDE SEQUENCE [LARGE SCALE GENOMIC DNA]</scope>
    <source>
        <strain evidence="3">Lake Konstanz</strain>
    </source>
</reference>
<accession>A0A0S4JUV8</accession>
<dbReference type="VEuPathDB" id="TriTrypDB:BSAL_47710"/>
<dbReference type="AlphaFoldDB" id="A0A0S4JUV8"/>
<feature type="non-terminal residue" evidence="2">
    <location>
        <position position="1"/>
    </location>
</feature>
<evidence type="ECO:0000256" key="1">
    <source>
        <dbReference type="SAM" id="MobiDB-lite"/>
    </source>
</evidence>
<protein>
    <submittedName>
        <fullName evidence="2">Uncharacterized protein</fullName>
    </submittedName>
</protein>
<proteinExistence type="predicted"/>
<feature type="region of interest" description="Disordered" evidence="1">
    <location>
        <begin position="1"/>
        <end position="67"/>
    </location>
</feature>
<sequence>PRIVVEQEEQSSSKENTKSNHQDPHQKTAATQRHQQQQDRPVAVAGGQNARVAESDDDARRQENHVSTSAALEWTIESLRRSITHGPWRSLRCRSTSTTAPPGHAVLLVSRLLHLVDEFICLPAQVRVQLKENAQLFERIRRLVLESRRPSASGSNTAEDSEQQEDTDEEYQRKE</sequence>
<name>A0A0S4JUV8_BODSA</name>
<gene>
    <name evidence="2" type="ORF">BSAL_47710</name>
</gene>
<organism evidence="2 3">
    <name type="scientific">Bodo saltans</name>
    <name type="common">Flagellated protozoan</name>
    <dbReference type="NCBI Taxonomy" id="75058"/>
    <lineage>
        <taxon>Eukaryota</taxon>
        <taxon>Discoba</taxon>
        <taxon>Euglenozoa</taxon>
        <taxon>Kinetoplastea</taxon>
        <taxon>Metakinetoplastina</taxon>
        <taxon>Eubodonida</taxon>
        <taxon>Bodonidae</taxon>
        <taxon>Bodo</taxon>
    </lineage>
</organism>
<feature type="non-terminal residue" evidence="2">
    <location>
        <position position="175"/>
    </location>
</feature>
<dbReference type="EMBL" id="CYKH01002239">
    <property type="protein sequence ID" value="CUG94343.1"/>
    <property type="molecule type" value="Genomic_DNA"/>
</dbReference>
<feature type="compositionally biased region" description="Acidic residues" evidence="1">
    <location>
        <begin position="159"/>
        <end position="169"/>
    </location>
</feature>